<dbReference type="Pfam" id="PF13439">
    <property type="entry name" value="Glyco_transf_4"/>
    <property type="match status" value="1"/>
</dbReference>
<organism evidence="4 5">
    <name type="scientific">Viridibacterium curvum</name>
    <dbReference type="NCBI Taxonomy" id="1101404"/>
    <lineage>
        <taxon>Bacteria</taxon>
        <taxon>Pseudomonadati</taxon>
        <taxon>Pseudomonadota</taxon>
        <taxon>Betaproteobacteria</taxon>
        <taxon>Rhodocyclales</taxon>
        <taxon>Rhodocyclaceae</taxon>
        <taxon>Viridibacterium</taxon>
    </lineage>
</organism>
<evidence type="ECO:0000256" key="2">
    <source>
        <dbReference type="ARBA" id="ARBA00022679"/>
    </source>
</evidence>
<reference evidence="5" key="1">
    <citation type="journal article" date="2019" name="Int. J. Syst. Evol. Microbiol.">
        <title>The Global Catalogue of Microorganisms (GCM) 10K type strain sequencing project: providing services to taxonomists for standard genome sequencing and annotation.</title>
        <authorList>
            <consortium name="The Broad Institute Genomics Platform"/>
            <consortium name="The Broad Institute Genome Sequencing Center for Infectious Disease"/>
            <person name="Wu L."/>
            <person name="Ma J."/>
        </authorList>
    </citation>
    <scope>NUCLEOTIDE SEQUENCE [LARGE SCALE GENOMIC DNA]</scope>
    <source>
        <strain evidence="5">JCM 18715</strain>
    </source>
</reference>
<gene>
    <name evidence="4" type="ORF">GCM10025770_05890</name>
</gene>
<evidence type="ECO:0000313" key="5">
    <source>
        <dbReference type="Proteomes" id="UP001500547"/>
    </source>
</evidence>
<name>A0ABP9QBK5_9RHOO</name>
<dbReference type="Gene3D" id="3.40.50.2000">
    <property type="entry name" value="Glycogen Phosphorylase B"/>
    <property type="match status" value="2"/>
</dbReference>
<dbReference type="Proteomes" id="UP001500547">
    <property type="component" value="Unassembled WGS sequence"/>
</dbReference>
<keyword evidence="5" id="KW-1185">Reference proteome</keyword>
<proteinExistence type="predicted"/>
<dbReference type="EMBL" id="BAABLD010000002">
    <property type="protein sequence ID" value="GAA5159510.1"/>
    <property type="molecule type" value="Genomic_DNA"/>
</dbReference>
<feature type="domain" description="Glycosyltransferase subfamily 4-like N-terminal" evidence="3">
    <location>
        <begin position="19"/>
        <end position="181"/>
    </location>
</feature>
<evidence type="ECO:0000256" key="1">
    <source>
        <dbReference type="ARBA" id="ARBA00022676"/>
    </source>
</evidence>
<keyword evidence="1" id="KW-0328">Glycosyltransferase</keyword>
<dbReference type="PANTHER" id="PTHR12526:SF510">
    <property type="entry name" value="D-INOSITOL 3-PHOSPHATE GLYCOSYLTRANSFERASE"/>
    <property type="match status" value="1"/>
</dbReference>
<dbReference type="PANTHER" id="PTHR12526">
    <property type="entry name" value="GLYCOSYLTRANSFERASE"/>
    <property type="match status" value="1"/>
</dbReference>
<dbReference type="SUPFAM" id="SSF53756">
    <property type="entry name" value="UDP-Glycosyltransferase/glycogen phosphorylase"/>
    <property type="match status" value="1"/>
</dbReference>
<sequence>MCEGDAVKVLFLASGLGLGGAETALERLVPALQARGAHCVVASLRERGVVGERMAQAGHAVHALGMRPPLPSLRGLLRLRRLVREVQPDVIQGWMYHGNIAAHAAAWFAPQASVLGAIHQTLGRPELDPWTTRAVIGLDARLSRRMARVIYVAESAVRQHVARGYAADKACVLPNGFDLARFTPDASVRRQQRTALGFGDGDLVFGCVGRYHPVKNQAAFLRAAAIVASRLPQAQFVMVGDGLSPGNAGLDPLVAHPALHGRVQLLGARDDIPALMTALDALVLSSLSEGLPNVVAEAMSCSVPCVVTDVGDAAWMVGETGWIVAPGDVERLAAGMTAAATAPESERIARGEAARARVASTLSIDVVADEYLRLYRGLRQS</sequence>
<dbReference type="InterPro" id="IPR028098">
    <property type="entry name" value="Glyco_trans_4-like_N"/>
</dbReference>
<comment type="caution">
    <text evidence="4">The sequence shown here is derived from an EMBL/GenBank/DDBJ whole genome shotgun (WGS) entry which is preliminary data.</text>
</comment>
<protein>
    <submittedName>
        <fullName evidence="4">Glycosyltransferase</fullName>
    </submittedName>
</protein>
<keyword evidence="2" id="KW-0808">Transferase</keyword>
<evidence type="ECO:0000259" key="3">
    <source>
        <dbReference type="Pfam" id="PF13439"/>
    </source>
</evidence>
<evidence type="ECO:0000313" key="4">
    <source>
        <dbReference type="EMBL" id="GAA5159510.1"/>
    </source>
</evidence>
<accession>A0ABP9QBK5</accession>
<dbReference type="Pfam" id="PF13692">
    <property type="entry name" value="Glyco_trans_1_4"/>
    <property type="match status" value="1"/>
</dbReference>